<protein>
    <submittedName>
        <fullName evidence="9">E3 ubiquitin-protein ligase DCST1</fullName>
    </submittedName>
</protein>
<keyword evidence="2 5" id="KW-0812">Transmembrane</keyword>
<dbReference type="PANTHER" id="PTHR21041">
    <property type="entry name" value="DENDRITIC CELL-SPECIFIC TRANSMEMBRANE PROTEIN"/>
    <property type="match status" value="1"/>
</dbReference>
<dbReference type="GO" id="GO:0016020">
    <property type="term" value="C:membrane"/>
    <property type="evidence" value="ECO:0007669"/>
    <property type="project" value="UniProtKB-SubCell"/>
</dbReference>
<evidence type="ECO:0000256" key="3">
    <source>
        <dbReference type="ARBA" id="ARBA00022989"/>
    </source>
</evidence>
<dbReference type="InterPro" id="IPR012858">
    <property type="entry name" value="DC_STAMP-like"/>
</dbReference>
<dbReference type="OrthoDB" id="5985669at2759"/>
<feature type="domain" description="E3 ubiquitin-protein ligase DCST1-like C-terminal" evidence="7">
    <location>
        <begin position="639"/>
        <end position="681"/>
    </location>
</feature>
<feature type="domain" description="Dendritic cell-specific transmembrane protein-like" evidence="6">
    <location>
        <begin position="400"/>
        <end position="590"/>
    </location>
</feature>
<dbReference type="InterPro" id="IPR051856">
    <property type="entry name" value="CSR-E3_Ligase_Protein"/>
</dbReference>
<keyword evidence="3 5" id="KW-1133">Transmembrane helix</keyword>
<feature type="transmembrane region" description="Helical" evidence="5">
    <location>
        <begin position="53"/>
        <end position="72"/>
    </location>
</feature>
<dbReference type="KEGG" id="xla:108718877"/>
<keyword evidence="4 5" id="KW-0472">Membrane</keyword>
<evidence type="ECO:0000256" key="4">
    <source>
        <dbReference type="ARBA" id="ARBA00023136"/>
    </source>
</evidence>
<evidence type="ECO:0000313" key="9">
    <source>
        <dbReference type="RefSeq" id="XP_041421916.1"/>
    </source>
</evidence>
<gene>
    <name evidence="9" type="primary">LOC108718877</name>
</gene>
<evidence type="ECO:0000256" key="2">
    <source>
        <dbReference type="ARBA" id="ARBA00022692"/>
    </source>
</evidence>
<dbReference type="Pfam" id="PF26037">
    <property type="entry name" value="zf-RING_DCST1_C"/>
    <property type="match status" value="1"/>
</dbReference>
<evidence type="ECO:0000259" key="6">
    <source>
        <dbReference type="Pfam" id="PF07782"/>
    </source>
</evidence>
<dbReference type="PANTHER" id="PTHR21041:SF17">
    <property type="entry name" value="E3 UBIQUITIN-PROTEIN LIGASE DCST1"/>
    <property type="match status" value="1"/>
</dbReference>
<dbReference type="AlphaFoldDB" id="A0A8J1KX89"/>
<evidence type="ECO:0000256" key="1">
    <source>
        <dbReference type="ARBA" id="ARBA00004141"/>
    </source>
</evidence>
<proteinExistence type="predicted"/>
<keyword evidence="8" id="KW-1185">Reference proteome</keyword>
<evidence type="ECO:0000313" key="8">
    <source>
        <dbReference type="Proteomes" id="UP000186698"/>
    </source>
</evidence>
<dbReference type="Pfam" id="PF07782">
    <property type="entry name" value="DC_STAMP"/>
    <property type="match status" value="1"/>
</dbReference>
<dbReference type="Proteomes" id="UP000186698">
    <property type="component" value="Chromosome 6L"/>
</dbReference>
<reference evidence="9" key="1">
    <citation type="submission" date="2025-08" db="UniProtKB">
        <authorList>
            <consortium name="RefSeq"/>
        </authorList>
    </citation>
    <scope>IDENTIFICATION</scope>
    <source>
        <strain evidence="9">J_2021</strain>
        <tissue evidence="9">Erythrocytes</tissue>
    </source>
</reference>
<evidence type="ECO:0000256" key="5">
    <source>
        <dbReference type="SAM" id="Phobius"/>
    </source>
</evidence>
<accession>A0A8J1KX89</accession>
<name>A0A8J1KX89_XENLA</name>
<feature type="transmembrane region" description="Helical" evidence="5">
    <location>
        <begin position="546"/>
        <end position="566"/>
    </location>
</feature>
<feature type="transmembrane region" description="Helical" evidence="5">
    <location>
        <begin position="454"/>
        <end position="475"/>
    </location>
</feature>
<dbReference type="GeneID" id="108718877"/>
<feature type="transmembrane region" description="Helical" evidence="5">
    <location>
        <begin position="371"/>
        <end position="391"/>
    </location>
</feature>
<dbReference type="InterPro" id="IPR058842">
    <property type="entry name" value="DCST1_C"/>
</dbReference>
<comment type="subcellular location">
    <subcellularLocation>
        <location evidence="1">Membrane</location>
        <topology evidence="1">Multi-pass membrane protein</topology>
    </subcellularLocation>
</comment>
<sequence length="692" mass="80203">MGLINRLQQAMIIVLNELISVLSALERILAKMLPTLLFRFFFSNSNEYYQVKYFLGAIVGLCIGSALYFLLVHPLTTLNDQIKICMFIVNNAIFSFGWAMSTNFRCSTLMIFLLILCQRTGALTTTVAIKAITDGPVPNMMKNIELLVMSFECTGEMTLNHTKMMYTSMMEPVKRIFGQLTKRSSNLTKDTKEITDDFREVEEEVESTEGYDNVREKELITEEIERNKTLLMNTQKKFSMKTFLRCEYLFEMGIGKCHEWFDQKYDECMETIWLPVLNHALCWPMKLKFVCGALNWFLPLCKKHIRIDPLFGELYDNISGAIDTFKQNVTIDVQITVRNKTIFDTTLKKVKQNVSETVEESESVSQKAMKAIKIVLSLLFLQYISSAFGYVKNYNSNLRHDNVYITTYFKQIDARRRKQGKRHLLPLKKGERADLIYPINFALHGPEVKALTSAMIKCIPLIVICLLLLGLDLGVQNIMDITIKHSNISYNFGFKHNLEVIVGGTGFLARFLRNTIGNINTSSNALHVTNNTVCLAQPIHLTSQQYIGTCLLLTITLILPFVQIYMSRLRRVLAAYFYPKTEKRRILHLYNELLRYRDLYLNIKRKNLMITANRHRNFMMSIPGMLFRQMKWLRVIIKRRCLVCNAKETKTSYICKTSNCDTAYCLDCWKEIKKCCFVCLPDDLIENYFCED</sequence>
<evidence type="ECO:0000259" key="7">
    <source>
        <dbReference type="Pfam" id="PF26037"/>
    </source>
</evidence>
<organism evidence="8 9">
    <name type="scientific">Xenopus laevis</name>
    <name type="common">African clawed frog</name>
    <dbReference type="NCBI Taxonomy" id="8355"/>
    <lineage>
        <taxon>Eukaryota</taxon>
        <taxon>Metazoa</taxon>
        <taxon>Chordata</taxon>
        <taxon>Craniata</taxon>
        <taxon>Vertebrata</taxon>
        <taxon>Euteleostomi</taxon>
        <taxon>Amphibia</taxon>
        <taxon>Batrachia</taxon>
        <taxon>Anura</taxon>
        <taxon>Pipoidea</taxon>
        <taxon>Pipidae</taxon>
        <taxon>Xenopodinae</taxon>
        <taxon>Xenopus</taxon>
        <taxon>Xenopus</taxon>
    </lineage>
</organism>
<dbReference type="RefSeq" id="XP_041421916.1">
    <property type="nucleotide sequence ID" value="XM_041565982.1"/>
</dbReference>